<protein>
    <submittedName>
        <fullName evidence="2">Uncharacterized protein</fullName>
    </submittedName>
</protein>
<keyword evidence="3" id="KW-1185">Reference proteome</keyword>
<keyword evidence="1" id="KW-0472">Membrane</keyword>
<organism evidence="2 3">
    <name type="scientific">Labilithrix luteola</name>
    <dbReference type="NCBI Taxonomy" id="1391654"/>
    <lineage>
        <taxon>Bacteria</taxon>
        <taxon>Pseudomonadati</taxon>
        <taxon>Myxococcota</taxon>
        <taxon>Polyangia</taxon>
        <taxon>Polyangiales</taxon>
        <taxon>Labilitrichaceae</taxon>
        <taxon>Labilithrix</taxon>
    </lineage>
</organism>
<evidence type="ECO:0000313" key="3">
    <source>
        <dbReference type="Proteomes" id="UP000064967"/>
    </source>
</evidence>
<dbReference type="KEGG" id="llu:AKJ09_09780"/>
<evidence type="ECO:0000256" key="1">
    <source>
        <dbReference type="SAM" id="Phobius"/>
    </source>
</evidence>
<keyword evidence="1" id="KW-0812">Transmembrane</keyword>
<feature type="transmembrane region" description="Helical" evidence="1">
    <location>
        <begin position="62"/>
        <end position="93"/>
    </location>
</feature>
<reference evidence="2 3" key="1">
    <citation type="submission" date="2015-08" db="EMBL/GenBank/DDBJ databases">
        <authorList>
            <person name="Babu N.S."/>
            <person name="Beckwith C.J."/>
            <person name="Beseler K.G."/>
            <person name="Brison A."/>
            <person name="Carone J.V."/>
            <person name="Caskin T.P."/>
            <person name="Diamond M."/>
            <person name="Durham M.E."/>
            <person name="Foxe J.M."/>
            <person name="Go M."/>
            <person name="Henderson B.A."/>
            <person name="Jones I.B."/>
            <person name="McGettigan J.A."/>
            <person name="Micheletti S.J."/>
            <person name="Nasrallah M.E."/>
            <person name="Ortiz D."/>
            <person name="Piller C.R."/>
            <person name="Privatt S.R."/>
            <person name="Schneider S.L."/>
            <person name="Sharp S."/>
            <person name="Smith T.C."/>
            <person name="Stanton J.D."/>
            <person name="Ullery H.E."/>
            <person name="Wilson R.J."/>
            <person name="Serrano M.G."/>
            <person name="Buck G."/>
            <person name="Lee V."/>
            <person name="Wang Y."/>
            <person name="Carvalho R."/>
            <person name="Voegtly L."/>
            <person name="Shi R."/>
            <person name="Duckworth R."/>
            <person name="Johnson A."/>
            <person name="Loviza R."/>
            <person name="Walstead R."/>
            <person name="Shah Z."/>
            <person name="Kiflezghi M."/>
            <person name="Wade K."/>
            <person name="Ball S.L."/>
            <person name="Bradley K.W."/>
            <person name="Asai D.J."/>
            <person name="Bowman C.A."/>
            <person name="Russell D.A."/>
            <person name="Pope W.H."/>
            <person name="Jacobs-Sera D."/>
            <person name="Hendrix R.W."/>
            <person name="Hatfull G.F."/>
        </authorList>
    </citation>
    <scope>NUCLEOTIDE SEQUENCE [LARGE SCALE GENOMIC DNA]</scope>
    <source>
        <strain evidence="2 3">DSM 27648</strain>
    </source>
</reference>
<keyword evidence="1" id="KW-1133">Transmembrane helix</keyword>
<proteinExistence type="predicted"/>
<evidence type="ECO:0000313" key="2">
    <source>
        <dbReference type="EMBL" id="AKV03117.1"/>
    </source>
</evidence>
<dbReference type="EMBL" id="CP012333">
    <property type="protein sequence ID" value="AKV03117.1"/>
    <property type="molecule type" value="Genomic_DNA"/>
</dbReference>
<dbReference type="Proteomes" id="UP000064967">
    <property type="component" value="Chromosome"/>
</dbReference>
<feature type="transmembrane region" description="Helical" evidence="1">
    <location>
        <begin position="20"/>
        <end position="41"/>
    </location>
</feature>
<dbReference type="AlphaFoldDB" id="A0A0K1QBR7"/>
<accession>A0A0K1QBR7</accession>
<gene>
    <name evidence="2" type="ORF">AKJ09_09780</name>
</gene>
<name>A0A0K1QBR7_9BACT</name>
<sequence length="117" mass="12570">MLLGASLTYALMRAERHSPMGFVIVVSGAVIACLNFYLSIVRYRLQARERVSRADFRHVSGFPVIGTIIIVVGALLGFGCAACAVLGLVAIALDTGGAPWFLASTWNDAVLWNDAER</sequence>